<reference evidence="2" key="1">
    <citation type="submission" date="2015-06" db="EMBL/GenBank/DDBJ databases">
        <title>High-throughput detection of wild bee species with mitogenome skimming and resequencing (mt-S/R).</title>
        <authorList>
            <person name="Tang M."/>
            <person name="Hardman C."/>
            <person name="Ji Y."/>
            <person name="Meng G."/>
            <person name="Liu S."/>
            <person name="Tan M."/>
            <person name="Yang S."/>
            <person name="Yang C."/>
            <person name="Moss E."/>
            <person name="Nevard T."/>
            <person name="Potts S.G."/>
            <person name="Zhou X."/>
            <person name="Yu D.W."/>
        </authorList>
    </citation>
    <scope>NUCLEOTIDE SEQUENCE</scope>
</reference>
<feature type="transmembrane region" description="Helical" evidence="1">
    <location>
        <begin position="127"/>
        <end position="150"/>
    </location>
</feature>
<sequence>MMYYLLMMMIIFLIMNNNISPLNFMLNLFIFTMITLFINYYMTQKSLYCFMIFLTMVSGNMIMFLYFTSLINNYYNKMIKPLIKILMISMMMIFFMTLTYYYMFNTPFKLYSINYNYSIYKIYEYPMYMLTLLMILYLLITLFFSMKICLFKHKPLRKIMN</sequence>
<keyword evidence="2" id="KW-0496">Mitochondrion</keyword>
<accession>A0A0S2LTR0</accession>
<keyword evidence="1" id="KW-0812">Transmembrane</keyword>
<organism evidence="2">
    <name type="scientific">Sphecodes ephippius</name>
    <dbReference type="NCBI Taxonomy" id="1126396"/>
    <lineage>
        <taxon>Eukaryota</taxon>
        <taxon>Metazoa</taxon>
        <taxon>Ecdysozoa</taxon>
        <taxon>Arthropoda</taxon>
        <taxon>Hexapoda</taxon>
        <taxon>Insecta</taxon>
        <taxon>Pterygota</taxon>
        <taxon>Neoptera</taxon>
        <taxon>Endopterygota</taxon>
        <taxon>Hymenoptera</taxon>
        <taxon>Apocrita</taxon>
        <taxon>Aculeata</taxon>
        <taxon>Apoidea</taxon>
        <taxon>Anthophila</taxon>
        <taxon>Halictidae</taxon>
        <taxon>Halictinae</taxon>
        <taxon>Sphecodini</taxon>
        <taxon>Sphecodes</taxon>
    </lineage>
</organism>
<keyword evidence="1" id="KW-0472">Membrane</keyword>
<keyword evidence="1" id="KW-1133">Transmembrane helix</keyword>
<evidence type="ECO:0000256" key="1">
    <source>
        <dbReference type="SAM" id="Phobius"/>
    </source>
</evidence>
<feature type="transmembrane region" description="Helical" evidence="1">
    <location>
        <begin position="82"/>
        <end position="103"/>
    </location>
</feature>
<feature type="transmembrane region" description="Helical" evidence="1">
    <location>
        <begin position="21"/>
        <end position="41"/>
    </location>
</feature>
<name>A0A0S2LTR0_9HYME</name>
<protein>
    <submittedName>
        <fullName evidence="2">NADH dehydrogenase subunit 6</fullName>
    </submittedName>
</protein>
<dbReference type="EMBL" id="KT164659">
    <property type="protein sequence ID" value="ALO64711.1"/>
    <property type="molecule type" value="Genomic_DNA"/>
</dbReference>
<dbReference type="AlphaFoldDB" id="A0A0S2LTR0"/>
<proteinExistence type="predicted"/>
<feature type="transmembrane region" description="Helical" evidence="1">
    <location>
        <begin position="47"/>
        <end position="70"/>
    </location>
</feature>
<geneLocation type="mitochondrion" evidence="2"/>
<evidence type="ECO:0000313" key="2">
    <source>
        <dbReference type="EMBL" id="ALO64711.1"/>
    </source>
</evidence>
<gene>
    <name evidence="2" type="primary">ND6</name>
</gene>